<dbReference type="AlphaFoldDB" id="A0A1F6WWF8"/>
<dbReference type="InterPro" id="IPR004358">
    <property type="entry name" value="Sig_transdc_His_kin-like_C"/>
</dbReference>
<dbReference type="PROSITE" id="PS50109">
    <property type="entry name" value="HIS_KIN"/>
    <property type="match status" value="1"/>
</dbReference>
<organism evidence="5 6">
    <name type="scientific">Candidatus Nomurabacteria bacterium RIFCSPLOWO2_01_FULL_41_12</name>
    <dbReference type="NCBI Taxonomy" id="1801774"/>
    <lineage>
        <taxon>Bacteria</taxon>
        <taxon>Candidatus Nomuraibacteriota</taxon>
    </lineage>
</organism>
<gene>
    <name evidence="5" type="ORF">A3A05_00440</name>
</gene>
<dbReference type="InterPro" id="IPR036890">
    <property type="entry name" value="HATPase_C_sf"/>
</dbReference>
<evidence type="ECO:0000256" key="1">
    <source>
        <dbReference type="ARBA" id="ARBA00000085"/>
    </source>
</evidence>
<name>A0A1F6WWF8_9BACT</name>
<sequence length="281" mass="31196">MVTNDENKPIDPEEYKKVTEAMYKQNLELARLYKEVDALNKQRESLMHLITHKVKGSFTHSKYIFAGMLDGTFGETNEEMKKIAEEGLEANDGGIKTIDLVLNAANLQKGTVKYDMKIFDFRDMVENLLKEKHAEVKKKNLAMEGNLKEGVYNVLGDIFWIKEAVSNLIENSIKYTKEGKIIVDLRRAKPARNASGIADAGGENKIILSIKDTGIGITDEDKKNLFTEGGRGKESVKVNVDSTGYGLYSVKLVVEAHKGRVSAESEGAGKGSTFFIELPLA</sequence>
<dbReference type="InterPro" id="IPR005467">
    <property type="entry name" value="His_kinase_dom"/>
</dbReference>
<feature type="domain" description="Histidine kinase" evidence="4">
    <location>
        <begin position="49"/>
        <end position="281"/>
    </location>
</feature>
<dbReference type="SUPFAM" id="SSF55874">
    <property type="entry name" value="ATPase domain of HSP90 chaperone/DNA topoisomerase II/histidine kinase"/>
    <property type="match status" value="1"/>
</dbReference>
<reference evidence="5 6" key="1">
    <citation type="journal article" date="2016" name="Nat. Commun.">
        <title>Thousands of microbial genomes shed light on interconnected biogeochemical processes in an aquifer system.</title>
        <authorList>
            <person name="Anantharaman K."/>
            <person name="Brown C.T."/>
            <person name="Hug L.A."/>
            <person name="Sharon I."/>
            <person name="Castelle C.J."/>
            <person name="Probst A.J."/>
            <person name="Thomas B.C."/>
            <person name="Singh A."/>
            <person name="Wilkins M.J."/>
            <person name="Karaoz U."/>
            <person name="Brodie E.L."/>
            <person name="Williams K.H."/>
            <person name="Hubbard S.S."/>
            <person name="Banfield J.F."/>
        </authorList>
    </citation>
    <scope>NUCLEOTIDE SEQUENCE [LARGE SCALE GENOMIC DNA]</scope>
</reference>
<dbReference type="Proteomes" id="UP000176187">
    <property type="component" value="Unassembled WGS sequence"/>
</dbReference>
<dbReference type="PRINTS" id="PR00344">
    <property type="entry name" value="BCTRLSENSOR"/>
</dbReference>
<keyword evidence="3" id="KW-0597">Phosphoprotein</keyword>
<dbReference type="PANTHER" id="PTHR43547:SF2">
    <property type="entry name" value="HYBRID SIGNAL TRANSDUCTION HISTIDINE KINASE C"/>
    <property type="match status" value="1"/>
</dbReference>
<protein>
    <recommendedName>
        <fullName evidence="2">histidine kinase</fullName>
        <ecNumber evidence="2">2.7.13.3</ecNumber>
    </recommendedName>
</protein>
<evidence type="ECO:0000313" key="5">
    <source>
        <dbReference type="EMBL" id="OGI86221.1"/>
    </source>
</evidence>
<dbReference type="EMBL" id="MFUY01000011">
    <property type="protein sequence ID" value="OGI86221.1"/>
    <property type="molecule type" value="Genomic_DNA"/>
</dbReference>
<dbReference type="Gene3D" id="3.30.565.10">
    <property type="entry name" value="Histidine kinase-like ATPase, C-terminal domain"/>
    <property type="match status" value="1"/>
</dbReference>
<dbReference type="PANTHER" id="PTHR43547">
    <property type="entry name" value="TWO-COMPONENT HISTIDINE KINASE"/>
    <property type="match status" value="1"/>
</dbReference>
<dbReference type="GO" id="GO:0000155">
    <property type="term" value="F:phosphorelay sensor kinase activity"/>
    <property type="evidence" value="ECO:0007669"/>
    <property type="project" value="TreeGrafter"/>
</dbReference>
<dbReference type="EC" id="2.7.13.3" evidence="2"/>
<dbReference type="InterPro" id="IPR003594">
    <property type="entry name" value="HATPase_dom"/>
</dbReference>
<dbReference type="SMART" id="SM00387">
    <property type="entry name" value="HATPase_c"/>
    <property type="match status" value="1"/>
</dbReference>
<evidence type="ECO:0000256" key="3">
    <source>
        <dbReference type="ARBA" id="ARBA00022553"/>
    </source>
</evidence>
<evidence type="ECO:0000259" key="4">
    <source>
        <dbReference type="PROSITE" id="PS50109"/>
    </source>
</evidence>
<proteinExistence type="predicted"/>
<dbReference type="STRING" id="1801774.A3A05_00440"/>
<dbReference type="Pfam" id="PF02518">
    <property type="entry name" value="HATPase_c"/>
    <property type="match status" value="1"/>
</dbReference>
<comment type="catalytic activity">
    <reaction evidence="1">
        <text>ATP + protein L-histidine = ADP + protein N-phospho-L-histidine.</text>
        <dbReference type="EC" id="2.7.13.3"/>
    </reaction>
</comment>
<evidence type="ECO:0000256" key="2">
    <source>
        <dbReference type="ARBA" id="ARBA00012438"/>
    </source>
</evidence>
<evidence type="ECO:0000313" key="6">
    <source>
        <dbReference type="Proteomes" id="UP000176187"/>
    </source>
</evidence>
<comment type="caution">
    <text evidence="5">The sequence shown here is derived from an EMBL/GenBank/DDBJ whole genome shotgun (WGS) entry which is preliminary data.</text>
</comment>
<accession>A0A1F6WWF8</accession>